<evidence type="ECO:0000256" key="3">
    <source>
        <dbReference type="SAM" id="SignalP"/>
    </source>
</evidence>
<protein>
    <recommendedName>
        <fullName evidence="8">MBG domain-containing protein</fullName>
    </recommendedName>
</protein>
<accession>A0AAQ1RW69</accession>
<feature type="region of interest" description="Disordered" evidence="1">
    <location>
        <begin position="890"/>
        <end position="921"/>
    </location>
</feature>
<keyword evidence="7" id="KW-1185">Reference proteome</keyword>
<organism evidence="5 6">
    <name type="scientific">Bittarella massiliensis</name>
    <name type="common">ex Durand et al. 2017</name>
    <dbReference type="NCBI Taxonomy" id="1720313"/>
    <lineage>
        <taxon>Bacteria</taxon>
        <taxon>Bacillati</taxon>
        <taxon>Bacillota</taxon>
        <taxon>Clostridia</taxon>
        <taxon>Eubacteriales</taxon>
        <taxon>Oscillospiraceae</taxon>
        <taxon>Bittarella (ex Durand et al. 2017)</taxon>
    </lineage>
</organism>
<reference evidence="5" key="2">
    <citation type="submission" date="2016-11" db="EMBL/GenBank/DDBJ databases">
        <authorList>
            <person name="Varghese N."/>
            <person name="Submissions S."/>
        </authorList>
    </citation>
    <scope>NUCLEOTIDE SEQUENCE</scope>
    <source>
        <strain evidence="5">DSM 4029</strain>
    </source>
</reference>
<feature type="signal peptide" evidence="3">
    <location>
        <begin position="1"/>
        <end position="29"/>
    </location>
</feature>
<evidence type="ECO:0000256" key="2">
    <source>
        <dbReference type="SAM" id="Phobius"/>
    </source>
</evidence>
<evidence type="ECO:0008006" key="8">
    <source>
        <dbReference type="Google" id="ProtNLM"/>
    </source>
</evidence>
<reference evidence="4 7" key="3">
    <citation type="journal article" date="2019" name="Nat. Med.">
        <title>A library of human gut bacterial isolates paired with longitudinal multiomics data enables mechanistic microbiome research.</title>
        <authorList>
            <person name="Poyet M."/>
            <person name="Groussin M."/>
            <person name="Gibbons S.M."/>
            <person name="Avila-Pacheco J."/>
            <person name="Jiang X."/>
            <person name="Kearney S.M."/>
            <person name="Perrotta A.R."/>
            <person name="Berdy B."/>
            <person name="Zhao S."/>
            <person name="Lieberman T.D."/>
            <person name="Swanson P.K."/>
            <person name="Smith M."/>
            <person name="Roesemann S."/>
            <person name="Alexander J.E."/>
            <person name="Rich S.A."/>
            <person name="Livny J."/>
            <person name="Vlamakis H."/>
            <person name="Clish C."/>
            <person name="Bullock K."/>
            <person name="Deik A."/>
            <person name="Scott J."/>
            <person name="Pierce K.A."/>
            <person name="Xavier R.J."/>
            <person name="Alm E.J."/>
        </authorList>
    </citation>
    <scope>NUCLEOTIDE SEQUENCE [LARGE SCALE GENOMIC DNA]</scope>
    <source>
        <strain evidence="4 7">BIOML-A2</strain>
    </source>
</reference>
<gene>
    <name evidence="4" type="ORF">GT747_11240</name>
    <name evidence="5" type="ORF">SAMN05444424_1793</name>
</gene>
<proteinExistence type="predicted"/>
<comment type="caution">
    <text evidence="5">The sequence shown here is derived from an EMBL/GenBank/DDBJ whole genome shotgun (WGS) entry which is preliminary data.</text>
</comment>
<feature type="chain" id="PRO_5042919967" description="MBG domain-containing protein" evidence="3">
    <location>
        <begin position="30"/>
        <end position="946"/>
    </location>
</feature>
<evidence type="ECO:0000313" key="6">
    <source>
        <dbReference type="Proteomes" id="UP000184089"/>
    </source>
</evidence>
<evidence type="ECO:0000256" key="1">
    <source>
        <dbReference type="SAM" id="MobiDB-lite"/>
    </source>
</evidence>
<keyword evidence="2" id="KW-0812">Transmembrane</keyword>
<dbReference type="EMBL" id="WWVX01000008">
    <property type="protein sequence ID" value="MZL70327.1"/>
    <property type="molecule type" value="Genomic_DNA"/>
</dbReference>
<reference evidence="6" key="1">
    <citation type="submission" date="2016-11" db="EMBL/GenBank/DDBJ databases">
        <authorList>
            <person name="Jaros S."/>
            <person name="Januszkiewicz K."/>
            <person name="Wedrychowicz H."/>
        </authorList>
    </citation>
    <scope>NUCLEOTIDE SEQUENCE [LARGE SCALE GENOMIC DNA]</scope>
    <source>
        <strain evidence="6">DSM 4029</strain>
    </source>
</reference>
<dbReference type="EMBL" id="FQVY01000002">
    <property type="protein sequence ID" value="SHG18688.1"/>
    <property type="molecule type" value="Genomic_DNA"/>
</dbReference>
<feature type="transmembrane region" description="Helical" evidence="2">
    <location>
        <begin position="922"/>
        <end position="939"/>
    </location>
</feature>
<keyword evidence="3" id="KW-0732">Signal</keyword>
<dbReference type="Proteomes" id="UP000474718">
    <property type="component" value="Unassembled WGS sequence"/>
</dbReference>
<dbReference type="Proteomes" id="UP000184089">
    <property type="component" value="Unassembled WGS sequence"/>
</dbReference>
<name>A0AAQ1RW69_9FIRM</name>
<dbReference type="RefSeq" id="WP_021660633.1">
    <property type="nucleotide sequence ID" value="NZ_FQVY01000002.1"/>
</dbReference>
<dbReference type="AlphaFoldDB" id="A0AAQ1RW69"/>
<keyword evidence="2" id="KW-1133">Transmembrane helix</keyword>
<evidence type="ECO:0000313" key="5">
    <source>
        <dbReference type="EMBL" id="SHG18688.1"/>
    </source>
</evidence>
<dbReference type="CDD" id="cd11304">
    <property type="entry name" value="Cadherin_repeat"/>
    <property type="match status" value="1"/>
</dbReference>
<keyword evidence="2" id="KW-0472">Membrane</keyword>
<feature type="compositionally biased region" description="Pro residues" evidence="1">
    <location>
        <begin position="901"/>
        <end position="916"/>
    </location>
</feature>
<evidence type="ECO:0000313" key="4">
    <source>
        <dbReference type="EMBL" id="MZL70327.1"/>
    </source>
</evidence>
<sequence length="946" mass="98334">MKNKSTRLCSLALALVLSLSPMGTVSTWAQGETSGEMTLLDISRGPISIDIDHISGYSEDGALITQTNPNGYHVVSRWLSRTDNKITVEAGVHTTLVADNLSIHITDTDSEHPSPLFVRPGASLTLILEGKNEFWGAAYNAAIGVPQAADGTMAELVIQGTGSALCRTGKRGAGIGGGQRCGYTDGAGVITINSGTIQATGGDYGGGIGNAEYTGPRPCQITINGGDVTAVSSSQSSGIGGGRPKWGAAAADITINGGVIHAQSPDTAIRGSSLQMGGGNVVAISSSGVGNWQSLSPAPTGAGGGSVRLASVQLDPLDAGKELRITCGGRSYTARSDSGARVNAILFDGEGDEVEIASPSGNTYSVDLTALTSPSEIVQTPYQYPLLTVTPDAGQRFSYGDEIVPSFTVYQADGTPLDQGGSLFSGNLSCERPLSYPPVSVSITAGDLRLVSPSHCFTVAQGETLQIDRRRIQVTASDLQVYEGQYNCYNYPFSFQLTGGSLAPGDKLETAFSARAALYEGQSAYPQGTHPNIPLSFSSGWYDVSLAGAGPTLTVLKNECLFVPGDTLSFGADADGNSLRWTVAGVDDGAAYLCSERVYEDLSFAQAQDCRRRVYQYIADQFPSLYDPSFIFQWDILSSEIAAVLFPAGLPQAKATDAQGNPARYWMFCEGTPPYADLACYVDESGALQTAASDQQTAGVRLFLAIDLTTHTVPLLSPAAGLTPSTTYGDIAAGTPVAQVTDGAVMGDHQTKAYTLSDRSTQAERFTLQSDGSIVANERLPAGSYTLYVEAEDGGTGYRSEGRLTFTVNPKPLTITSAPDIAIPAGQPLPTIPYTCEAGGLLPGDALTGQLAVSGELTPGAHPIALGTLSAGPNYRLVLAGEAQLTVLAPPEESPEEETPPELPPGPTPEPLPPATGSPAEAGLWAPVALLAAAVGVSVKTRRKTR</sequence>
<evidence type="ECO:0000313" key="7">
    <source>
        <dbReference type="Proteomes" id="UP000474718"/>
    </source>
</evidence>